<name>A0A4S8SVK1_AURPU</name>
<dbReference type="InterPro" id="IPR042099">
    <property type="entry name" value="ANL_N_sf"/>
</dbReference>
<dbReference type="InterPro" id="IPR013120">
    <property type="entry name" value="FAR_NAD-bd"/>
</dbReference>
<dbReference type="InterPro" id="IPR036291">
    <property type="entry name" value="NAD(P)-bd_dom_sf"/>
</dbReference>
<dbReference type="Pfam" id="PF00501">
    <property type="entry name" value="AMP-binding"/>
    <property type="match status" value="1"/>
</dbReference>
<keyword evidence="1" id="KW-0596">Phosphopantetheine</keyword>
<evidence type="ECO:0000313" key="5">
    <source>
        <dbReference type="Proteomes" id="UP000304951"/>
    </source>
</evidence>
<dbReference type="Pfam" id="PF07993">
    <property type="entry name" value="NAD_binding_4"/>
    <property type="match status" value="1"/>
</dbReference>
<evidence type="ECO:0000256" key="1">
    <source>
        <dbReference type="ARBA" id="ARBA00022450"/>
    </source>
</evidence>
<gene>
    <name evidence="4" type="ORF">D6D28_01984</name>
</gene>
<dbReference type="AlphaFoldDB" id="A0A4S8SVK1"/>
<dbReference type="Gene3D" id="3.40.50.12780">
    <property type="entry name" value="N-terminal domain of ligase-like"/>
    <property type="match status" value="1"/>
</dbReference>
<reference evidence="4 5" key="1">
    <citation type="submission" date="2018-10" db="EMBL/GenBank/DDBJ databases">
        <title>Fifty Aureobasidium pullulans genomes reveal a recombining polyextremotolerant generalist.</title>
        <authorList>
            <person name="Gostincar C."/>
            <person name="Turk M."/>
            <person name="Zajc J."/>
            <person name="Gunde-Cimerman N."/>
        </authorList>
    </citation>
    <scope>NUCLEOTIDE SEQUENCE [LARGE SCALE GENOMIC DNA]</scope>
    <source>
        <strain evidence="4 5">EXF-11900</strain>
    </source>
</reference>
<dbReference type="Proteomes" id="UP000304951">
    <property type="component" value="Unassembled WGS sequence"/>
</dbReference>
<protein>
    <submittedName>
        <fullName evidence="4">Acetyl-CoA synthetase-like protein</fullName>
    </submittedName>
</protein>
<dbReference type="InterPro" id="IPR000873">
    <property type="entry name" value="AMP-dep_synth/lig_dom"/>
</dbReference>
<dbReference type="Gene3D" id="3.40.50.720">
    <property type="entry name" value="NAD(P)-binding Rossmann-like Domain"/>
    <property type="match status" value="1"/>
</dbReference>
<sequence>MAFMAATYFTCTLGQAQSLGLTNSKFKNINQFIDSQAEAIPSQPAVGFAIPSTSDSQWKSNIWTFSDLQEGSEKVASLLQKTHGELLSKSDTVALICPSTPEFLFTWLALMRLGHPVLLVAPQCQPAAIAHLCKTCQTTVIFHDETYADQSNEAANVARDDSGELHAIELPFSKGHSLSNIMTQEAVGSTNFPDVKDSDVAYLHHTSGTSSGVPKPIPQTHRAGAGVLPSFPDGRQSASFTTTPLYHGGVADAFRTWTSGALIWLFPGKGIPITAANVIKCLSAAGESTKQGLPPVKYFSSVPYVLQMMEADEQGFKHLQNMDIVGVGGAALPDEVGDRMVGKGINLISRFGSAECGFLMSSHRDYSKDKAWQYLRSDEGAEFLTFEKNEDDLAELVIKPGWPHMAKKNRDDGSFATADLFAPHDTISNAWRYHSRADSQLTLITGKKFDPAPLEGAIATVDLLDDVLIFGNAQPFPGALLFPSKTAKDIPDDELIQKIWPAIEKLNSESQDHARIPKKMLVAMPVIDQPLEKSSKGTLLRGVVEARFAQDIDKAYTNMGSFNVGDVPDEKVSNVIIEMIESIVPKKAKLDENTDLFSYGVDSVAGIQIRYGLRQLLPESTKQLPLNVIEDCGTVKRLSEYVVKQRHGQELTDEEDEHKLMLQLVDQYSNFDNRSPSSSTNGQGHSETDKGDVIVLTGATGALGAHLLNLYRKLDSVKKVYCLVRGAEHHASVERVNKALEQRDLGGLKNGHEKVEVLQASLGDDHLGLSSGDYERIAQEVSIVMHVAWSVNFRMRLRSFAKDNIANHLLTGVHNVGVTNLINLALRSGRSEPARFAYCSSVASVMSYSKGVSIPERIIDDPEAASTLGYSRSKWVAEQICSRANEHTQLQGRIAIFRVGQLSGDTQSGIWNISEAWPMMLSSVKLSGALPNLDKETLDWLPVDLAAVALMQGIASVDGSGDGAHVLHVLNEHRRPTWPTMLQWLKKRRAFDIVDPPKWVARLEDMQERDGVDHPAYKLLDHWKRAYAPEHESEAQDSAPTVLPFDMARTKDAIAVLRDVSPVDEQYFAKIWDWIDRTM</sequence>
<dbReference type="SUPFAM" id="SSF47336">
    <property type="entry name" value="ACP-like"/>
    <property type="match status" value="1"/>
</dbReference>
<keyword evidence="2" id="KW-0597">Phosphoprotein</keyword>
<dbReference type="InterPro" id="IPR009081">
    <property type="entry name" value="PP-bd_ACP"/>
</dbReference>
<feature type="domain" description="Carrier" evidence="3">
    <location>
        <begin position="567"/>
        <end position="646"/>
    </location>
</feature>
<accession>A0A4S8SVK1</accession>
<evidence type="ECO:0000256" key="2">
    <source>
        <dbReference type="ARBA" id="ARBA00022553"/>
    </source>
</evidence>
<dbReference type="EMBL" id="QZAF01000043">
    <property type="protein sequence ID" value="THV75227.1"/>
    <property type="molecule type" value="Genomic_DNA"/>
</dbReference>
<dbReference type="Pfam" id="PF00550">
    <property type="entry name" value="PP-binding"/>
    <property type="match status" value="1"/>
</dbReference>
<dbReference type="PROSITE" id="PS50075">
    <property type="entry name" value="CARRIER"/>
    <property type="match status" value="1"/>
</dbReference>
<dbReference type="InterPro" id="IPR051414">
    <property type="entry name" value="Adenylate-forming_Reductase"/>
</dbReference>
<dbReference type="SUPFAM" id="SSF56801">
    <property type="entry name" value="Acetyl-CoA synthetase-like"/>
    <property type="match status" value="1"/>
</dbReference>
<organism evidence="4 5">
    <name type="scientific">Aureobasidium pullulans</name>
    <name type="common">Black yeast</name>
    <name type="synonym">Pullularia pullulans</name>
    <dbReference type="NCBI Taxonomy" id="5580"/>
    <lineage>
        <taxon>Eukaryota</taxon>
        <taxon>Fungi</taxon>
        <taxon>Dikarya</taxon>
        <taxon>Ascomycota</taxon>
        <taxon>Pezizomycotina</taxon>
        <taxon>Dothideomycetes</taxon>
        <taxon>Dothideomycetidae</taxon>
        <taxon>Dothideales</taxon>
        <taxon>Saccotheciaceae</taxon>
        <taxon>Aureobasidium</taxon>
    </lineage>
</organism>
<dbReference type="Pfam" id="PF23562">
    <property type="entry name" value="AMP-binding_C_3"/>
    <property type="match status" value="1"/>
</dbReference>
<dbReference type="SUPFAM" id="SSF51735">
    <property type="entry name" value="NAD(P)-binding Rossmann-fold domains"/>
    <property type="match status" value="1"/>
</dbReference>
<proteinExistence type="predicted"/>
<dbReference type="InterPro" id="IPR036736">
    <property type="entry name" value="ACP-like_sf"/>
</dbReference>
<dbReference type="PANTHER" id="PTHR43439:SF2">
    <property type="entry name" value="ENZYME, PUTATIVE (JCVI)-RELATED"/>
    <property type="match status" value="1"/>
</dbReference>
<comment type="caution">
    <text evidence="4">The sequence shown here is derived from an EMBL/GenBank/DDBJ whole genome shotgun (WGS) entry which is preliminary data.</text>
</comment>
<dbReference type="PANTHER" id="PTHR43439">
    <property type="entry name" value="PHENYLACETATE-COENZYME A LIGASE"/>
    <property type="match status" value="1"/>
</dbReference>
<evidence type="ECO:0000313" key="4">
    <source>
        <dbReference type="EMBL" id="THV75227.1"/>
    </source>
</evidence>
<evidence type="ECO:0000259" key="3">
    <source>
        <dbReference type="PROSITE" id="PS50075"/>
    </source>
</evidence>